<dbReference type="RefSeq" id="WP_170077818.1">
    <property type="nucleotide sequence ID" value="NZ_JABAFA010000034.1"/>
</dbReference>
<evidence type="ECO:0000313" key="3">
    <source>
        <dbReference type="EMBL" id="NMD99502.1"/>
    </source>
</evidence>
<dbReference type="AlphaFoldDB" id="A0A848BAQ6"/>
<protein>
    <submittedName>
        <fullName evidence="3">RNA-binding S4 domain-containing protein</fullName>
    </submittedName>
</protein>
<dbReference type="EMBL" id="JABAFA010000034">
    <property type="protein sequence ID" value="NMD99502.1"/>
    <property type="molecule type" value="Genomic_DNA"/>
</dbReference>
<keyword evidence="4" id="KW-1185">Reference proteome</keyword>
<dbReference type="CDD" id="cd00165">
    <property type="entry name" value="S4"/>
    <property type="match status" value="1"/>
</dbReference>
<dbReference type="InterPro" id="IPR002942">
    <property type="entry name" value="S4_RNA-bd"/>
</dbReference>
<comment type="caution">
    <text evidence="3">The sequence shown here is derived from an EMBL/GenBank/DDBJ whole genome shotgun (WGS) entry which is preliminary data.</text>
</comment>
<accession>A0A848BAQ6</accession>
<dbReference type="InterPro" id="IPR036986">
    <property type="entry name" value="S4_RNA-bd_sf"/>
</dbReference>
<evidence type="ECO:0000256" key="1">
    <source>
        <dbReference type="PROSITE-ProRule" id="PRU00182"/>
    </source>
</evidence>
<dbReference type="Gene3D" id="3.10.290.10">
    <property type="entry name" value="RNA-binding S4 domain"/>
    <property type="match status" value="1"/>
</dbReference>
<proteinExistence type="predicted"/>
<name>A0A848BAQ6_9FIRM</name>
<keyword evidence="1" id="KW-0694">RNA-binding</keyword>
<evidence type="ECO:0000313" key="4">
    <source>
        <dbReference type="Proteomes" id="UP000543804"/>
    </source>
</evidence>
<feature type="domain" description="RNA-binding S4" evidence="2">
    <location>
        <begin position="12"/>
        <end position="70"/>
    </location>
</feature>
<dbReference type="GO" id="GO:0003723">
    <property type="term" value="F:RNA binding"/>
    <property type="evidence" value="ECO:0007669"/>
    <property type="project" value="UniProtKB-KW"/>
</dbReference>
<sequence length="72" mass="8156">MTTKISIDTATIQLDQFLKWAGVLASGGEIRQLIEERRIRRNGEIETAKRRRLAPGDIIEIEGLGSYEVTRD</sequence>
<dbReference type="PROSITE" id="PS50889">
    <property type="entry name" value="S4"/>
    <property type="match status" value="1"/>
</dbReference>
<dbReference type="SMART" id="SM00363">
    <property type="entry name" value="S4"/>
    <property type="match status" value="1"/>
</dbReference>
<organism evidence="3 4">
    <name type="scientific">Selenomonas bovis</name>
    <dbReference type="NCBI Taxonomy" id="416586"/>
    <lineage>
        <taxon>Bacteria</taxon>
        <taxon>Bacillati</taxon>
        <taxon>Bacillota</taxon>
        <taxon>Negativicutes</taxon>
        <taxon>Selenomonadales</taxon>
        <taxon>Selenomonadaceae</taxon>
        <taxon>Selenomonas</taxon>
    </lineage>
</organism>
<reference evidence="3 4" key="1">
    <citation type="submission" date="2020-04" db="EMBL/GenBank/DDBJ databases">
        <authorList>
            <person name="Hitch T.C.A."/>
            <person name="Wylensek D."/>
            <person name="Clavel T."/>
        </authorList>
    </citation>
    <scope>NUCLEOTIDE SEQUENCE [LARGE SCALE GENOMIC DNA]</scope>
    <source>
        <strain evidence="3 4">PG-130-P53-12</strain>
    </source>
</reference>
<dbReference type="Pfam" id="PF13275">
    <property type="entry name" value="S4_2"/>
    <property type="match status" value="1"/>
</dbReference>
<gene>
    <name evidence="3" type="ORF">HF878_08505</name>
</gene>
<evidence type="ECO:0000259" key="2">
    <source>
        <dbReference type="SMART" id="SM00363"/>
    </source>
</evidence>
<dbReference type="Proteomes" id="UP000543804">
    <property type="component" value="Unassembled WGS sequence"/>
</dbReference>
<dbReference type="SUPFAM" id="SSF55174">
    <property type="entry name" value="Alpha-L RNA-binding motif"/>
    <property type="match status" value="1"/>
</dbReference>